<proteinExistence type="inferred from homology"/>
<dbReference type="AlphaFoldDB" id="A0A4R4ECT6"/>
<comment type="caution">
    <text evidence="13">The sequence shown here is derived from an EMBL/GenBank/DDBJ whole genome shotgun (WGS) entry which is preliminary data.</text>
</comment>
<dbReference type="GO" id="GO:0004053">
    <property type="term" value="F:arginase activity"/>
    <property type="evidence" value="ECO:0007669"/>
    <property type="project" value="UniProtKB-UniRule"/>
</dbReference>
<accession>A0A4R4ECT6</accession>
<evidence type="ECO:0000256" key="9">
    <source>
        <dbReference type="NCBIfam" id="TIGR01229"/>
    </source>
</evidence>
<name>A0A4R4ECT6_9BACL</name>
<dbReference type="Gene3D" id="3.40.800.10">
    <property type="entry name" value="Ureohydrolase domain"/>
    <property type="match status" value="1"/>
</dbReference>
<evidence type="ECO:0000256" key="1">
    <source>
        <dbReference type="ARBA" id="ARBA00005098"/>
    </source>
</evidence>
<dbReference type="FunFam" id="3.40.800.10:FF:000005">
    <property type="entry name" value="Arginase"/>
    <property type="match status" value="1"/>
</dbReference>
<organism evidence="13 14">
    <name type="scientific">Paenibacillus albiflavus</name>
    <dbReference type="NCBI Taxonomy" id="2545760"/>
    <lineage>
        <taxon>Bacteria</taxon>
        <taxon>Bacillati</taxon>
        <taxon>Bacillota</taxon>
        <taxon>Bacilli</taxon>
        <taxon>Bacillales</taxon>
        <taxon>Paenibacillaceae</taxon>
        <taxon>Paenibacillus</taxon>
    </lineage>
</organism>
<keyword evidence="14" id="KW-1185">Reference proteome</keyword>
<gene>
    <name evidence="13" type="primary">rocF</name>
    <name evidence="13" type="ORF">E0485_09805</name>
</gene>
<evidence type="ECO:0000313" key="13">
    <source>
        <dbReference type="EMBL" id="TCZ77764.1"/>
    </source>
</evidence>
<keyword evidence="6 11" id="KW-0378">Hydrolase</keyword>
<dbReference type="PANTHER" id="PTHR43782">
    <property type="entry name" value="ARGINASE"/>
    <property type="match status" value="1"/>
</dbReference>
<dbReference type="PRINTS" id="PR00116">
    <property type="entry name" value="ARGINASE"/>
</dbReference>
<dbReference type="Pfam" id="PF00491">
    <property type="entry name" value="Arginase"/>
    <property type="match status" value="1"/>
</dbReference>
<evidence type="ECO:0000256" key="12">
    <source>
        <dbReference type="RuleBase" id="RU361159"/>
    </source>
</evidence>
<sequence length="301" mass="32348">MTNNIALSLVSVKSGVGAGRLGAELGPDNIIQAGLIRRLNQLGYTNIDDLQVSSSLQQAASQGTSKAKNREGVIDVCRQLSEQVDESITKGNFPLILGGDHSIAMGSIAGLTKHYKNLGVIWFDAHTDINTEESSPTGNMHGMPLAVALGRAELKIADINKDACELKPENIVIIGARDLDQAEKEIIRSLGITCFTMHEIDRMGMGKVMEEALRIVQNGTDGVHLSFDLDSVDPQEAPGTGTPVPGGVSYREAHFALELMYESGLITSAEFVEVNPTLDINNKTTRLTIELISSLLGKRIL</sequence>
<dbReference type="Proteomes" id="UP000295418">
    <property type="component" value="Unassembled WGS sequence"/>
</dbReference>
<evidence type="ECO:0000256" key="4">
    <source>
        <dbReference type="ARBA" id="ARBA00022503"/>
    </source>
</evidence>
<evidence type="ECO:0000256" key="3">
    <source>
        <dbReference type="ARBA" id="ARBA00018123"/>
    </source>
</evidence>
<protein>
    <recommendedName>
        <fullName evidence="3 9">Arginase</fullName>
        <ecNumber evidence="2 9">3.5.3.1</ecNumber>
    </recommendedName>
</protein>
<dbReference type="RefSeq" id="WP_132417848.1">
    <property type="nucleotide sequence ID" value="NZ_SKFG01000008.1"/>
</dbReference>
<keyword evidence="5 12" id="KW-0479">Metal-binding</keyword>
<evidence type="ECO:0000256" key="7">
    <source>
        <dbReference type="ARBA" id="ARBA00023211"/>
    </source>
</evidence>
<dbReference type="OrthoDB" id="9789727at2"/>
<keyword evidence="7 12" id="KW-0464">Manganese</keyword>
<keyword evidence="4 12" id="KW-0056">Arginine metabolism</keyword>
<dbReference type="PROSITE" id="PS01053">
    <property type="entry name" value="ARGINASE_1"/>
    <property type="match status" value="1"/>
</dbReference>
<dbReference type="GO" id="GO:0005737">
    <property type="term" value="C:cytoplasm"/>
    <property type="evidence" value="ECO:0007669"/>
    <property type="project" value="TreeGrafter"/>
</dbReference>
<dbReference type="InterPro" id="IPR014033">
    <property type="entry name" value="Arginase"/>
</dbReference>
<dbReference type="SUPFAM" id="SSF52768">
    <property type="entry name" value="Arginase/deacetylase"/>
    <property type="match status" value="1"/>
</dbReference>
<evidence type="ECO:0000256" key="5">
    <source>
        <dbReference type="ARBA" id="ARBA00022723"/>
    </source>
</evidence>
<dbReference type="GO" id="GO:0030145">
    <property type="term" value="F:manganese ion binding"/>
    <property type="evidence" value="ECO:0007669"/>
    <property type="project" value="TreeGrafter"/>
</dbReference>
<comment type="similarity">
    <text evidence="10 11">Belongs to the arginase family.</text>
</comment>
<dbReference type="EMBL" id="SKFG01000008">
    <property type="protein sequence ID" value="TCZ77764.1"/>
    <property type="molecule type" value="Genomic_DNA"/>
</dbReference>
<evidence type="ECO:0000313" key="14">
    <source>
        <dbReference type="Proteomes" id="UP000295418"/>
    </source>
</evidence>
<dbReference type="InterPro" id="IPR006035">
    <property type="entry name" value="Ureohydrolase"/>
</dbReference>
<dbReference type="UniPathway" id="UPA00158">
    <property type="reaction ID" value="UER00270"/>
</dbReference>
<dbReference type="PANTHER" id="PTHR43782:SF3">
    <property type="entry name" value="ARGINASE"/>
    <property type="match status" value="1"/>
</dbReference>
<dbReference type="NCBIfam" id="TIGR01229">
    <property type="entry name" value="rocF_arginase"/>
    <property type="match status" value="1"/>
</dbReference>
<dbReference type="EC" id="3.5.3.1" evidence="2 9"/>
<dbReference type="GO" id="GO:0000050">
    <property type="term" value="P:urea cycle"/>
    <property type="evidence" value="ECO:0007669"/>
    <property type="project" value="UniProtKB-UniPathway"/>
</dbReference>
<evidence type="ECO:0000256" key="6">
    <source>
        <dbReference type="ARBA" id="ARBA00022801"/>
    </source>
</evidence>
<dbReference type="InterPro" id="IPR020855">
    <property type="entry name" value="Ureohydrolase_Mn_BS"/>
</dbReference>
<evidence type="ECO:0000256" key="11">
    <source>
        <dbReference type="RuleBase" id="RU003684"/>
    </source>
</evidence>
<dbReference type="CDD" id="cd09989">
    <property type="entry name" value="Arginase"/>
    <property type="match status" value="1"/>
</dbReference>
<dbReference type="PROSITE" id="PS51409">
    <property type="entry name" value="ARGINASE_2"/>
    <property type="match status" value="1"/>
</dbReference>
<dbReference type="InterPro" id="IPR023696">
    <property type="entry name" value="Ureohydrolase_dom_sf"/>
</dbReference>
<dbReference type="GO" id="GO:0006525">
    <property type="term" value="P:arginine metabolic process"/>
    <property type="evidence" value="ECO:0007669"/>
    <property type="project" value="UniProtKB-KW"/>
</dbReference>
<reference evidence="13 14" key="1">
    <citation type="submission" date="2019-03" db="EMBL/GenBank/DDBJ databases">
        <authorList>
            <person name="Kim M.K.M."/>
        </authorList>
    </citation>
    <scope>NUCLEOTIDE SEQUENCE [LARGE SCALE GENOMIC DNA]</scope>
    <source>
        <strain evidence="13 14">18JY21-1</strain>
    </source>
</reference>
<evidence type="ECO:0000256" key="2">
    <source>
        <dbReference type="ARBA" id="ARBA00012168"/>
    </source>
</evidence>
<comment type="catalytic activity">
    <reaction evidence="8 12">
        <text>L-arginine + H2O = urea + L-ornithine</text>
        <dbReference type="Rhea" id="RHEA:20569"/>
        <dbReference type="ChEBI" id="CHEBI:15377"/>
        <dbReference type="ChEBI" id="CHEBI:16199"/>
        <dbReference type="ChEBI" id="CHEBI:32682"/>
        <dbReference type="ChEBI" id="CHEBI:46911"/>
        <dbReference type="EC" id="3.5.3.1"/>
    </reaction>
</comment>
<comment type="cofactor">
    <cofactor evidence="12">
        <name>Mn(2+)</name>
        <dbReference type="ChEBI" id="CHEBI:29035"/>
    </cofactor>
    <text evidence="12">Binds 2 manganese ions per subunit.</text>
</comment>
<evidence type="ECO:0000256" key="8">
    <source>
        <dbReference type="ARBA" id="ARBA00047391"/>
    </source>
</evidence>
<evidence type="ECO:0000256" key="10">
    <source>
        <dbReference type="PROSITE-ProRule" id="PRU00742"/>
    </source>
</evidence>
<comment type="pathway">
    <text evidence="1">Nitrogen metabolism; urea cycle; L-ornithine and urea from L-arginine: step 1/1.</text>
</comment>